<dbReference type="Proteomes" id="UP000244066">
    <property type="component" value="Unassembled WGS sequence"/>
</dbReference>
<evidence type="ECO:0000313" key="1">
    <source>
        <dbReference type="EMBL" id="PUA32106.1"/>
    </source>
</evidence>
<dbReference type="EMBL" id="NDWU01000009">
    <property type="protein sequence ID" value="PUA32106.1"/>
    <property type="molecule type" value="Genomic_DNA"/>
</dbReference>
<accession>A0A2R7Y3H8</accession>
<name>A0A2R7Y3H8_9ARCH</name>
<dbReference type="AlphaFoldDB" id="A0A2R7Y3H8"/>
<gene>
    <name evidence="1" type="ORF">B9J98_04455</name>
</gene>
<proteinExistence type="predicted"/>
<comment type="caution">
    <text evidence="1">The sequence shown here is derived from an EMBL/GenBank/DDBJ whole genome shotgun (WGS) entry which is preliminary data.</text>
</comment>
<reference evidence="1 2" key="1">
    <citation type="submission" date="2017-04" db="EMBL/GenBank/DDBJ databases">
        <title>Draft Aigarchaeota genome from a New Zealand hot spring.</title>
        <authorList>
            <person name="Reysenbach A.-L."/>
            <person name="Donaho J.A."/>
            <person name="Gerhart J."/>
            <person name="Kelley J.F."/>
            <person name="Kouba K."/>
            <person name="Podar M."/>
            <person name="Stott M."/>
        </authorList>
    </citation>
    <scope>NUCLEOTIDE SEQUENCE [LARGE SCALE GENOMIC DNA]</scope>
    <source>
        <strain evidence="1">NZ13_MG1</strain>
    </source>
</reference>
<sequence length="60" mass="6865">MRLSAKQKDTLQEYSRMVSPALRLVEYEPEREAWEKEELIGILCKLKGISVAEKARAGSK</sequence>
<organism evidence="1 2">
    <name type="scientific">Candidatus Terraquivivens tikiterensis</name>
    <dbReference type="NCBI Taxonomy" id="1980982"/>
    <lineage>
        <taxon>Archaea</taxon>
        <taxon>Nitrososphaerota</taxon>
        <taxon>Candidatus Wolframiiraptoraceae</taxon>
        <taxon>Candidatus Terraquivivens</taxon>
    </lineage>
</organism>
<protein>
    <submittedName>
        <fullName evidence="1">Uncharacterized protein</fullName>
    </submittedName>
</protein>
<evidence type="ECO:0000313" key="2">
    <source>
        <dbReference type="Proteomes" id="UP000244066"/>
    </source>
</evidence>